<proteinExistence type="predicted"/>
<sequence>MSLALSFLPSFGSRVRHDGWLQMSLCLTTSHAWLPSQRETFKTGSFAQSLAYSAGGSAAWGREKGNLGGARDRRDDWSNFWNDTEHDRYAELDINVTHPIKLTRIAIRALLRKNKKGVVVVVASIAG</sequence>
<evidence type="ECO:0000313" key="1">
    <source>
        <dbReference type="EMBL" id="OBT94063.1"/>
    </source>
</evidence>
<protein>
    <submittedName>
        <fullName evidence="1">Uncharacterized protein</fullName>
    </submittedName>
</protein>
<reference evidence="1 2" key="1">
    <citation type="submission" date="2016-03" db="EMBL/GenBank/DDBJ databases">
        <title>Comparative genomics of Pseudogymnoascus destructans, the fungus causing white-nose syndrome of bats.</title>
        <authorList>
            <person name="Palmer J.M."/>
            <person name="Drees K.P."/>
            <person name="Foster J.T."/>
            <person name="Lindner D.L."/>
        </authorList>
    </citation>
    <scope>NUCLEOTIDE SEQUENCE [LARGE SCALE GENOMIC DNA]</scope>
    <source>
        <strain evidence="1 2">UAMH 10579</strain>
    </source>
</reference>
<dbReference type="EMBL" id="KV460247">
    <property type="protein sequence ID" value="OBT94063.1"/>
    <property type="molecule type" value="Genomic_DNA"/>
</dbReference>
<evidence type="ECO:0000313" key="2">
    <source>
        <dbReference type="Proteomes" id="UP000091956"/>
    </source>
</evidence>
<dbReference type="InterPro" id="IPR036291">
    <property type="entry name" value="NAD(P)-bd_dom_sf"/>
</dbReference>
<dbReference type="AlphaFoldDB" id="A0A1B8GE24"/>
<gene>
    <name evidence="1" type="ORF">VE01_07170</name>
</gene>
<dbReference type="SUPFAM" id="SSF51735">
    <property type="entry name" value="NAD(P)-binding Rossmann-fold domains"/>
    <property type="match status" value="1"/>
</dbReference>
<dbReference type="GeneID" id="28840556"/>
<dbReference type="Gene3D" id="3.40.50.720">
    <property type="entry name" value="NAD(P)-binding Rossmann-like Domain"/>
    <property type="match status" value="1"/>
</dbReference>
<dbReference type="RefSeq" id="XP_018127796.1">
    <property type="nucleotide sequence ID" value="XM_018276605.1"/>
</dbReference>
<dbReference type="Proteomes" id="UP000091956">
    <property type="component" value="Unassembled WGS sequence"/>
</dbReference>
<organism evidence="1 2">
    <name type="scientific">Pseudogymnoascus verrucosus</name>
    <dbReference type="NCBI Taxonomy" id="342668"/>
    <lineage>
        <taxon>Eukaryota</taxon>
        <taxon>Fungi</taxon>
        <taxon>Dikarya</taxon>
        <taxon>Ascomycota</taxon>
        <taxon>Pezizomycotina</taxon>
        <taxon>Leotiomycetes</taxon>
        <taxon>Thelebolales</taxon>
        <taxon>Thelebolaceae</taxon>
        <taxon>Pseudogymnoascus</taxon>
    </lineage>
</organism>
<name>A0A1B8GE24_9PEZI</name>
<accession>A0A1B8GE24</accession>
<reference evidence="2" key="2">
    <citation type="journal article" date="2018" name="Nat. Commun.">
        <title>Extreme sensitivity to ultraviolet light in the fungal pathogen causing white-nose syndrome of bats.</title>
        <authorList>
            <person name="Palmer J.M."/>
            <person name="Drees K.P."/>
            <person name="Foster J.T."/>
            <person name="Lindner D.L."/>
        </authorList>
    </citation>
    <scope>NUCLEOTIDE SEQUENCE [LARGE SCALE GENOMIC DNA]</scope>
    <source>
        <strain evidence="2">UAMH 10579</strain>
    </source>
</reference>
<keyword evidence="2" id="KW-1185">Reference proteome</keyword>